<protein>
    <submittedName>
        <fullName evidence="3">Uncharacterized protein</fullName>
    </submittedName>
</protein>
<accession>A0ABR4L286</accession>
<dbReference type="Pfam" id="PF11374">
    <property type="entry name" value="DUF3176"/>
    <property type="match status" value="1"/>
</dbReference>
<dbReference type="RefSeq" id="XP_070903597.1">
    <property type="nucleotide sequence ID" value="XM_071044382.1"/>
</dbReference>
<dbReference type="InterPro" id="IPR021514">
    <property type="entry name" value="DUF3176"/>
</dbReference>
<dbReference type="EMBL" id="JBFXLR010000004">
    <property type="protein sequence ID" value="KAL2858633.1"/>
    <property type="molecule type" value="Genomic_DNA"/>
</dbReference>
<keyword evidence="2" id="KW-1133">Transmembrane helix</keyword>
<organism evidence="3 4">
    <name type="scientific">Aspergillus pseudodeflectus</name>
    <dbReference type="NCBI Taxonomy" id="176178"/>
    <lineage>
        <taxon>Eukaryota</taxon>
        <taxon>Fungi</taxon>
        <taxon>Dikarya</taxon>
        <taxon>Ascomycota</taxon>
        <taxon>Pezizomycotina</taxon>
        <taxon>Eurotiomycetes</taxon>
        <taxon>Eurotiomycetidae</taxon>
        <taxon>Eurotiales</taxon>
        <taxon>Aspergillaceae</taxon>
        <taxon>Aspergillus</taxon>
        <taxon>Aspergillus subgen. Nidulantes</taxon>
    </lineage>
</organism>
<sequence length="509" mass="56623">MPTKLQTQSKTAGRLAQIVDTWSYECLTMIFSLACFGAVVSLLVVTDGKPPPSFAYGLTLNAIVSLLGTACKSSLIFVIGECIGQLKWTWFYNGSSETQKKKSKQHLDGMQLFDTASRGLLGSLFILLEHKGQSLVSLGALVIVLALIFDPFMQQLVRYPVREIEFVNSSSAAAPQTVVLPPENLTADTRSIMYTGIWSEEFKSVLRVPLGTALGSPSSPSECAASQIVWTPYYQSLGSPGSNATYMGVRNPLYVLAHAELEFANKNMAGTEPMLDLRQTFRLKNVTQRVLSLCSRTYTMSVSNGDYSVETSPPDYGTMDQHRQHRAHHRIDLELRNRAEFAFCPTDTYCLYDYFDEELTQYNGSSGFSELGPSDIPETYGKPDKWDNPQDADSRSDRDANTATIRGTVRLTEIYVSVRWLWLVFPSALVALGLVFLGLTMLTNGRRGLRLWKSSILAILFHGLEGFMGEDEDEDDRFATDSRMDRAARGMEVSLEVVERRKGLVLNCS</sequence>
<feature type="transmembrane region" description="Helical" evidence="2">
    <location>
        <begin position="420"/>
        <end position="443"/>
    </location>
</feature>
<feature type="transmembrane region" description="Helical" evidence="2">
    <location>
        <begin position="135"/>
        <end position="153"/>
    </location>
</feature>
<evidence type="ECO:0000313" key="4">
    <source>
        <dbReference type="Proteomes" id="UP001610444"/>
    </source>
</evidence>
<evidence type="ECO:0000313" key="3">
    <source>
        <dbReference type="EMBL" id="KAL2858633.1"/>
    </source>
</evidence>
<dbReference type="PANTHER" id="PTHR35394">
    <property type="entry name" value="DUF3176 DOMAIN-CONTAINING PROTEIN"/>
    <property type="match status" value="1"/>
</dbReference>
<gene>
    <name evidence="3" type="ORF">BJX68DRAFT_262184</name>
</gene>
<dbReference type="Proteomes" id="UP001610444">
    <property type="component" value="Unassembled WGS sequence"/>
</dbReference>
<keyword evidence="4" id="KW-1185">Reference proteome</keyword>
<feature type="transmembrane region" description="Helical" evidence="2">
    <location>
        <begin position="56"/>
        <end position="79"/>
    </location>
</feature>
<evidence type="ECO:0000256" key="2">
    <source>
        <dbReference type="SAM" id="Phobius"/>
    </source>
</evidence>
<feature type="compositionally biased region" description="Basic and acidic residues" evidence="1">
    <location>
        <begin position="381"/>
        <end position="400"/>
    </location>
</feature>
<dbReference type="PANTHER" id="PTHR35394:SF5">
    <property type="entry name" value="DUF3176 DOMAIN-CONTAINING PROTEIN"/>
    <property type="match status" value="1"/>
</dbReference>
<comment type="caution">
    <text evidence="3">The sequence shown here is derived from an EMBL/GenBank/DDBJ whole genome shotgun (WGS) entry which is preliminary data.</text>
</comment>
<keyword evidence="2" id="KW-0472">Membrane</keyword>
<name>A0ABR4L286_9EURO</name>
<dbReference type="GeneID" id="98159546"/>
<keyword evidence="2" id="KW-0812">Transmembrane</keyword>
<reference evidence="3 4" key="1">
    <citation type="submission" date="2024-07" db="EMBL/GenBank/DDBJ databases">
        <title>Section-level genome sequencing and comparative genomics of Aspergillus sections Usti and Cavernicolus.</title>
        <authorList>
            <consortium name="Lawrence Berkeley National Laboratory"/>
            <person name="Nybo J.L."/>
            <person name="Vesth T.C."/>
            <person name="Theobald S."/>
            <person name="Frisvad J.C."/>
            <person name="Larsen T.O."/>
            <person name="Kjaerboelling I."/>
            <person name="Rothschild-Mancinelli K."/>
            <person name="Lyhne E.K."/>
            <person name="Kogle M.E."/>
            <person name="Barry K."/>
            <person name="Clum A."/>
            <person name="Na H."/>
            <person name="Ledsgaard L."/>
            <person name="Lin J."/>
            <person name="Lipzen A."/>
            <person name="Kuo A."/>
            <person name="Riley R."/>
            <person name="Mondo S."/>
            <person name="LaButti K."/>
            <person name="Haridas S."/>
            <person name="Pangalinan J."/>
            <person name="Salamov A.A."/>
            <person name="Simmons B.A."/>
            <person name="Magnuson J.K."/>
            <person name="Chen J."/>
            <person name="Drula E."/>
            <person name="Henrissat B."/>
            <person name="Wiebenga A."/>
            <person name="Lubbers R.J."/>
            <person name="Gomes A.C."/>
            <person name="Macurrencykelacurrency M.R."/>
            <person name="Stajich J."/>
            <person name="Grigoriev I.V."/>
            <person name="Mortensen U.H."/>
            <person name="De vries R.P."/>
            <person name="Baker S.E."/>
            <person name="Andersen M.R."/>
        </authorList>
    </citation>
    <scope>NUCLEOTIDE SEQUENCE [LARGE SCALE GENOMIC DNA]</scope>
    <source>
        <strain evidence="3 4">CBS 756.74</strain>
    </source>
</reference>
<evidence type="ECO:0000256" key="1">
    <source>
        <dbReference type="SAM" id="MobiDB-lite"/>
    </source>
</evidence>
<feature type="transmembrane region" description="Helical" evidence="2">
    <location>
        <begin position="21"/>
        <end position="44"/>
    </location>
</feature>
<feature type="region of interest" description="Disordered" evidence="1">
    <location>
        <begin position="379"/>
        <end position="400"/>
    </location>
</feature>
<proteinExistence type="predicted"/>